<dbReference type="OrthoDB" id="5415699at2"/>
<dbReference type="PANTHER" id="PTHR37954:SF3">
    <property type="entry name" value="DUF169 DOMAIN-CONTAINING PROTEIN"/>
    <property type="match status" value="1"/>
</dbReference>
<sequence length="292" mass="33197">MTDVGVSKAIDTDMYMDDVELAKRLLENAEQNGGKLSDSDIVFTLRNLLKMKYYPVAVKYFFDQAELDAFKENVEFKTALKPITFCAYVAASRQGGEVLLGTADKMGCANAKFVLNWKQIDDAEIKSHLKYTKDWDQAERFVKTKKRLAKEPLAFATAPLHKAPFTPDLIHGMCDTLQSYHLGNDWNAAFDNHPLQNIMTMNSSICHGCVQCHVTQKFNITQMCSSSYTAGKTEQGEINWIMPYTQMEPTVHWMLERTVRDGGVSFPRTGETYPGFDICKLCPFLTFKKYKK</sequence>
<dbReference type="InterPro" id="IPR003748">
    <property type="entry name" value="DUF169"/>
</dbReference>
<proteinExistence type="predicted"/>
<keyword evidence="2" id="KW-1185">Reference proteome</keyword>
<dbReference type="EMBL" id="CP001087">
    <property type="protein sequence ID" value="ACN14324.1"/>
    <property type="molecule type" value="Genomic_DNA"/>
</dbReference>
<protein>
    <submittedName>
        <fullName evidence="1">Uncharacterized protein</fullName>
    </submittedName>
</protein>
<dbReference type="PANTHER" id="PTHR37954">
    <property type="entry name" value="BLL4979 PROTEIN"/>
    <property type="match status" value="1"/>
</dbReference>
<dbReference type="Proteomes" id="UP000000442">
    <property type="component" value="Chromosome"/>
</dbReference>
<reference evidence="1 2" key="1">
    <citation type="journal article" date="2009" name="Environ. Microbiol.">
        <title>Genome sequence of Desulfobacterium autotrophicum HRM2, a marine sulfate reducer oxidizing organic carbon completely to carbon dioxide.</title>
        <authorList>
            <person name="Strittmatter A.W."/>
            <person name="Liesegang H."/>
            <person name="Rabus R."/>
            <person name="Decker I."/>
            <person name="Amann J."/>
            <person name="Andres S."/>
            <person name="Henne A."/>
            <person name="Fricke W.F."/>
            <person name="Martinez-Arias R."/>
            <person name="Bartels D."/>
            <person name="Goesmann A."/>
            <person name="Krause L."/>
            <person name="Puehler A."/>
            <person name="Klenk H.P."/>
            <person name="Richter M."/>
            <person name="Schuler M."/>
            <person name="Gloeckner F.O."/>
            <person name="Meyerdierks A."/>
            <person name="Gottschalk G."/>
            <person name="Amann R."/>
        </authorList>
    </citation>
    <scope>NUCLEOTIDE SEQUENCE [LARGE SCALE GENOMIC DNA]</scope>
    <source>
        <strain evidence="2">ATCC 43914 / DSM 3382 / HRM2</strain>
    </source>
</reference>
<dbReference type="STRING" id="177437.HRM2_12120"/>
<dbReference type="HOGENOM" id="CLU_1072516_0_0_7"/>
<dbReference type="eggNOG" id="COG2043">
    <property type="taxonomic scope" value="Bacteria"/>
</dbReference>
<dbReference type="AlphaFoldDB" id="C0QM18"/>
<evidence type="ECO:0000313" key="1">
    <source>
        <dbReference type="EMBL" id="ACN14324.1"/>
    </source>
</evidence>
<dbReference type="Pfam" id="PF02596">
    <property type="entry name" value="DUF169"/>
    <property type="match status" value="1"/>
</dbReference>
<gene>
    <name evidence="1" type="ordered locus">HRM2_12120</name>
</gene>
<accession>C0QM18</accession>
<organism evidence="1 2">
    <name type="scientific">Desulforapulum autotrophicum (strain ATCC 43914 / DSM 3382 / VKM B-1955 / HRM2)</name>
    <name type="common">Desulfobacterium autotrophicum</name>
    <dbReference type="NCBI Taxonomy" id="177437"/>
    <lineage>
        <taxon>Bacteria</taxon>
        <taxon>Pseudomonadati</taxon>
        <taxon>Thermodesulfobacteriota</taxon>
        <taxon>Desulfobacteria</taxon>
        <taxon>Desulfobacterales</taxon>
        <taxon>Desulfobacteraceae</taxon>
        <taxon>Desulforapulum</taxon>
    </lineage>
</organism>
<evidence type="ECO:0000313" key="2">
    <source>
        <dbReference type="Proteomes" id="UP000000442"/>
    </source>
</evidence>
<name>C0QM18_DESAH</name>
<dbReference type="KEGG" id="dat:HRM2_12120"/>
<dbReference type="RefSeq" id="WP_015903113.1">
    <property type="nucleotide sequence ID" value="NC_012108.1"/>
</dbReference>